<evidence type="ECO:0000313" key="1">
    <source>
        <dbReference type="EMBL" id="KKL90265.1"/>
    </source>
</evidence>
<sequence>MSWYRSALSPYSSGAGSSISLSIGHPHISHMSRRFLRSNVKVGCNNWKFDDPHLRSNGCYIGGVIHDMRWAWHHLQPDLPANLQFIASFYDFPFPWKHLNVADPAVYGICDVWATDMIFAGIIPQMKEWGILRGYEQHVLGLEPILCSMSKRGMPVDATKHAELAVILEKERDQKLEDMQILVPDEVVTAEYEKPVDMIAFFKWISYMKICDNDDPSFWIAEETLNPESELAKKSRTHDTREEVYPDNPKMFYSYHKSFNFVVEIQSGPSKGMVAAIRLHGGGFNHGQQWWNRIERAGEQGVPIYGISWVGLVKHEVGPKGEWEQFRIISTSKDAFIPEKEVMRYSKYFADATKALKEGGLGFAKVEEEEN</sequence>
<dbReference type="EMBL" id="LAZR01020054">
    <property type="protein sequence ID" value="KKL90265.1"/>
    <property type="molecule type" value="Genomic_DNA"/>
</dbReference>
<accession>A0A0F9I8Y7</accession>
<comment type="caution">
    <text evidence="1">The sequence shown here is derived from an EMBL/GenBank/DDBJ whole genome shotgun (WGS) entry which is preliminary data.</text>
</comment>
<protein>
    <submittedName>
        <fullName evidence="1">Uncharacterized protein</fullName>
    </submittedName>
</protein>
<organism evidence="1">
    <name type="scientific">marine sediment metagenome</name>
    <dbReference type="NCBI Taxonomy" id="412755"/>
    <lineage>
        <taxon>unclassified sequences</taxon>
        <taxon>metagenomes</taxon>
        <taxon>ecological metagenomes</taxon>
    </lineage>
</organism>
<reference evidence="1" key="1">
    <citation type="journal article" date="2015" name="Nature">
        <title>Complex archaea that bridge the gap between prokaryotes and eukaryotes.</title>
        <authorList>
            <person name="Spang A."/>
            <person name="Saw J.H."/>
            <person name="Jorgensen S.L."/>
            <person name="Zaremba-Niedzwiedzka K."/>
            <person name="Martijn J."/>
            <person name="Lind A.E."/>
            <person name="van Eijk R."/>
            <person name="Schleper C."/>
            <person name="Guy L."/>
            <person name="Ettema T.J."/>
        </authorList>
    </citation>
    <scope>NUCLEOTIDE SEQUENCE</scope>
</reference>
<proteinExistence type="predicted"/>
<dbReference type="AlphaFoldDB" id="A0A0F9I8Y7"/>
<name>A0A0F9I8Y7_9ZZZZ</name>
<gene>
    <name evidence="1" type="ORF">LCGC14_1906420</name>
</gene>